<keyword evidence="2" id="KW-1185">Reference proteome</keyword>
<dbReference type="RefSeq" id="WP_006284585.1">
    <property type="nucleotide sequence ID" value="NZ_BALG01000026.1"/>
</dbReference>
<dbReference type="Proteomes" id="UP000029453">
    <property type="component" value="Unassembled WGS sequence"/>
</dbReference>
<reference evidence="1 2" key="1">
    <citation type="submission" date="2012-10" db="EMBL/GenBank/DDBJ databases">
        <title>Draft Genome Sequence of Paenibacillus popilliae ATCC 14706T.</title>
        <authorList>
            <person name="Iiyama K."/>
            <person name="Mori K."/>
            <person name="Mon H."/>
            <person name="Chieda Y."/>
            <person name="Lee J.M."/>
            <person name="Kusakabe T."/>
            <person name="Tashiro K."/>
            <person name="Asano S."/>
            <person name="Yasunaga-Aoki C."/>
            <person name="Shimizu S."/>
        </authorList>
    </citation>
    <scope>NUCLEOTIDE SEQUENCE [LARGE SCALE GENOMIC DNA]</scope>
    <source>
        <strain evidence="1 2">ATCC 14706</strain>
    </source>
</reference>
<comment type="caution">
    <text evidence="1">The sequence shown here is derived from an EMBL/GenBank/DDBJ whole genome shotgun (WGS) entry which is preliminary data.</text>
</comment>
<organism evidence="1 2">
    <name type="scientific">Paenibacillus popilliae ATCC 14706</name>
    <dbReference type="NCBI Taxonomy" id="1212764"/>
    <lineage>
        <taxon>Bacteria</taxon>
        <taxon>Bacillati</taxon>
        <taxon>Bacillota</taxon>
        <taxon>Bacilli</taxon>
        <taxon>Bacillales</taxon>
        <taxon>Paenibacillaceae</taxon>
        <taxon>Paenibacillus</taxon>
    </lineage>
</organism>
<dbReference type="AlphaFoldDB" id="M9LMD5"/>
<dbReference type="OrthoDB" id="9860908at2"/>
<accession>M9LMD5</accession>
<gene>
    <name evidence="1" type="ORF">PPOP_0636</name>
</gene>
<name>M9LMD5_PAEPP</name>
<protein>
    <submittedName>
        <fullName evidence="1">Uncharacterized protein conserved in bacteria</fullName>
    </submittedName>
</protein>
<dbReference type="EMBL" id="BALG01000026">
    <property type="protein sequence ID" value="GAC41286.1"/>
    <property type="molecule type" value="Genomic_DNA"/>
</dbReference>
<sequence length="147" mass="16238">MTKIKMELVTSEVELARAALRLRALDASQPSVAAYERMANGLDPIGLYEFRPLEAACISVSLLEFSELSSQIGLTELARRSMVLSDDFLWECFLAEPLEEAEKLLDQAFKRRREGVQGAARTAGFVSRFAAIVGITRTAAGNQMRPL</sequence>
<evidence type="ECO:0000313" key="2">
    <source>
        <dbReference type="Proteomes" id="UP000029453"/>
    </source>
</evidence>
<proteinExistence type="predicted"/>
<evidence type="ECO:0000313" key="1">
    <source>
        <dbReference type="EMBL" id="GAC41286.1"/>
    </source>
</evidence>